<proteinExistence type="predicted"/>
<gene>
    <name evidence="2" type="ORF">BHM03_00013902</name>
</gene>
<evidence type="ECO:0000313" key="2">
    <source>
        <dbReference type="EMBL" id="RZR72479.1"/>
    </source>
</evidence>
<accession>A0A445ME51</accession>
<name>A0A445ME51_ENSVE</name>
<organism evidence="2">
    <name type="scientific">Ensete ventricosum</name>
    <name type="common">Abyssinian banana</name>
    <name type="synonym">Musa ensete</name>
    <dbReference type="NCBI Taxonomy" id="4639"/>
    <lineage>
        <taxon>Eukaryota</taxon>
        <taxon>Viridiplantae</taxon>
        <taxon>Streptophyta</taxon>
        <taxon>Embryophyta</taxon>
        <taxon>Tracheophyta</taxon>
        <taxon>Spermatophyta</taxon>
        <taxon>Magnoliopsida</taxon>
        <taxon>Liliopsida</taxon>
        <taxon>Zingiberales</taxon>
        <taxon>Musaceae</taxon>
        <taxon>Ensete</taxon>
    </lineage>
</organism>
<feature type="region of interest" description="Disordered" evidence="1">
    <location>
        <begin position="1"/>
        <end position="96"/>
    </location>
</feature>
<dbReference type="AlphaFoldDB" id="A0A445ME51"/>
<dbReference type="EMBL" id="KV875696">
    <property type="protein sequence ID" value="RZR72479.1"/>
    <property type="molecule type" value="Genomic_DNA"/>
</dbReference>
<feature type="compositionally biased region" description="Basic and acidic residues" evidence="1">
    <location>
        <begin position="1"/>
        <end position="13"/>
    </location>
</feature>
<sequence>MVAAGKKKEERKEGRKKGAALPAREIKEVLCDGKEKGIRGEEKRKGEVKRGKGEEERRREERVVAAAGKEVEKKKKEEKEEEKEDCDCSSGRNKRG</sequence>
<dbReference type="Proteomes" id="UP000290560">
    <property type="component" value="Unassembled WGS sequence"/>
</dbReference>
<feature type="compositionally biased region" description="Basic and acidic residues" evidence="1">
    <location>
        <begin position="24"/>
        <end position="78"/>
    </location>
</feature>
<evidence type="ECO:0000256" key="1">
    <source>
        <dbReference type="SAM" id="MobiDB-lite"/>
    </source>
</evidence>
<protein>
    <submittedName>
        <fullName evidence="2">Uncharacterized protein</fullName>
    </submittedName>
</protein>
<reference evidence="2" key="1">
    <citation type="journal article" date="2018" name="Data Brief">
        <title>Genome sequence data from 17 accessions of Ensete ventricosum, a staple food crop for millions in Ethiopia.</title>
        <authorList>
            <person name="Yemataw Z."/>
            <person name="Muzemil S."/>
            <person name="Ambachew D."/>
            <person name="Tripathi L."/>
            <person name="Tesfaye K."/>
            <person name="Chala A."/>
            <person name="Farbos A."/>
            <person name="O'Neill P."/>
            <person name="Moore K."/>
            <person name="Grant M."/>
            <person name="Studholme D.J."/>
        </authorList>
    </citation>
    <scope>NUCLEOTIDE SEQUENCE [LARGE SCALE GENOMIC DNA]</scope>
    <source>
        <tissue evidence="2">Leaf</tissue>
    </source>
</reference>